<accession>A0A9P6CEY9</accession>
<protein>
    <submittedName>
        <fullName evidence="1">Uncharacterized protein</fullName>
    </submittedName>
</protein>
<evidence type="ECO:0000313" key="2">
    <source>
        <dbReference type="Proteomes" id="UP000807353"/>
    </source>
</evidence>
<proteinExistence type="predicted"/>
<feature type="non-terminal residue" evidence="1">
    <location>
        <position position="1"/>
    </location>
</feature>
<evidence type="ECO:0000313" key="1">
    <source>
        <dbReference type="EMBL" id="KAF9463491.1"/>
    </source>
</evidence>
<dbReference type="AlphaFoldDB" id="A0A9P6CEY9"/>
<organism evidence="1 2">
    <name type="scientific">Collybia nuda</name>
    <dbReference type="NCBI Taxonomy" id="64659"/>
    <lineage>
        <taxon>Eukaryota</taxon>
        <taxon>Fungi</taxon>
        <taxon>Dikarya</taxon>
        <taxon>Basidiomycota</taxon>
        <taxon>Agaricomycotina</taxon>
        <taxon>Agaricomycetes</taxon>
        <taxon>Agaricomycetidae</taxon>
        <taxon>Agaricales</taxon>
        <taxon>Tricholomatineae</taxon>
        <taxon>Clitocybaceae</taxon>
        <taxon>Collybia</taxon>
    </lineage>
</organism>
<sequence length="73" mass="8326">IFNCQNTLEAVHSSFHPNLYILCYRSLLKPLEIYSGQTKCCNIPLPYPSTFAPHSVVGVQDLPAWYEVRLSLQ</sequence>
<gene>
    <name evidence="1" type="ORF">BDZ94DRAFT_1258944</name>
</gene>
<dbReference type="EMBL" id="MU150262">
    <property type="protein sequence ID" value="KAF9463491.1"/>
    <property type="molecule type" value="Genomic_DNA"/>
</dbReference>
<keyword evidence="2" id="KW-1185">Reference proteome</keyword>
<comment type="caution">
    <text evidence="1">The sequence shown here is derived from an EMBL/GenBank/DDBJ whole genome shotgun (WGS) entry which is preliminary data.</text>
</comment>
<reference evidence="1" key="1">
    <citation type="submission" date="2020-11" db="EMBL/GenBank/DDBJ databases">
        <authorList>
            <consortium name="DOE Joint Genome Institute"/>
            <person name="Ahrendt S."/>
            <person name="Riley R."/>
            <person name="Andreopoulos W."/>
            <person name="Labutti K."/>
            <person name="Pangilinan J."/>
            <person name="Ruiz-Duenas F.J."/>
            <person name="Barrasa J.M."/>
            <person name="Sanchez-Garcia M."/>
            <person name="Camarero S."/>
            <person name="Miyauchi S."/>
            <person name="Serrano A."/>
            <person name="Linde D."/>
            <person name="Babiker R."/>
            <person name="Drula E."/>
            <person name="Ayuso-Fernandez I."/>
            <person name="Pacheco R."/>
            <person name="Padilla G."/>
            <person name="Ferreira P."/>
            <person name="Barriuso J."/>
            <person name="Kellner H."/>
            <person name="Castanera R."/>
            <person name="Alfaro M."/>
            <person name="Ramirez L."/>
            <person name="Pisabarro A.G."/>
            <person name="Kuo A."/>
            <person name="Tritt A."/>
            <person name="Lipzen A."/>
            <person name="He G."/>
            <person name="Yan M."/>
            <person name="Ng V."/>
            <person name="Cullen D."/>
            <person name="Martin F."/>
            <person name="Rosso M.-N."/>
            <person name="Henrissat B."/>
            <person name="Hibbett D."/>
            <person name="Martinez A.T."/>
            <person name="Grigoriev I.V."/>
        </authorList>
    </citation>
    <scope>NUCLEOTIDE SEQUENCE</scope>
    <source>
        <strain evidence="1">CBS 247.69</strain>
    </source>
</reference>
<name>A0A9P6CEY9_9AGAR</name>
<dbReference type="Proteomes" id="UP000807353">
    <property type="component" value="Unassembled WGS sequence"/>
</dbReference>